<organism>
    <name type="scientific">Ixodes scapularis</name>
    <name type="common">Black-legged tick</name>
    <name type="synonym">Deer tick</name>
    <dbReference type="NCBI Taxonomy" id="6945"/>
    <lineage>
        <taxon>Eukaryota</taxon>
        <taxon>Metazoa</taxon>
        <taxon>Ecdysozoa</taxon>
        <taxon>Arthropoda</taxon>
        <taxon>Chelicerata</taxon>
        <taxon>Arachnida</taxon>
        <taxon>Acari</taxon>
        <taxon>Parasitiformes</taxon>
        <taxon>Ixodida</taxon>
        <taxon>Ixodoidea</taxon>
        <taxon>Ixodidae</taxon>
        <taxon>Ixodinae</taxon>
        <taxon>Ixodes</taxon>
    </lineage>
</organism>
<evidence type="ECO:0000256" key="1">
    <source>
        <dbReference type="SAM" id="MobiDB-lite"/>
    </source>
</evidence>
<evidence type="ECO:0000313" key="5">
    <source>
        <dbReference type="Proteomes" id="UP000001555"/>
    </source>
</evidence>
<feature type="transmembrane region" description="Helical" evidence="2">
    <location>
        <begin position="20"/>
        <end position="44"/>
    </location>
</feature>
<keyword evidence="2" id="KW-0472">Membrane</keyword>
<dbReference type="VEuPathDB" id="VectorBase:ISCP_006281"/>
<dbReference type="EMBL" id="DS754572">
    <property type="protein sequence ID" value="EEC08255.1"/>
    <property type="molecule type" value="Genomic_DNA"/>
</dbReference>
<accession>B7PNT3</accession>
<dbReference type="EMBL" id="ABJB010738463">
    <property type="status" value="NOT_ANNOTATED_CDS"/>
    <property type="molecule type" value="Genomic_DNA"/>
</dbReference>
<dbReference type="AlphaFoldDB" id="B7PNT3"/>
<keyword evidence="2" id="KW-0812">Transmembrane</keyword>
<dbReference type="EnsemblMetazoa" id="ISCW006046-RA">
    <property type="protein sequence ID" value="ISCW006046-PA"/>
    <property type="gene ID" value="ISCW006046"/>
</dbReference>
<name>B7PNT3_IXOSC</name>
<dbReference type="PaxDb" id="6945-B7PNT3"/>
<reference evidence="4" key="2">
    <citation type="submission" date="2020-05" db="UniProtKB">
        <authorList>
            <consortium name="EnsemblMetazoa"/>
        </authorList>
    </citation>
    <scope>IDENTIFICATION</scope>
    <source>
        <strain evidence="4">wikel</strain>
    </source>
</reference>
<keyword evidence="2" id="KW-1133">Transmembrane helix</keyword>
<proteinExistence type="predicted"/>
<evidence type="ECO:0000313" key="4">
    <source>
        <dbReference type="EnsemblMetazoa" id="ISCW006046-PA"/>
    </source>
</evidence>
<dbReference type="VEuPathDB" id="VectorBase:ISCW006046"/>
<dbReference type="VEuPathDB" id="VectorBase:ISCI006046"/>
<keyword evidence="5" id="KW-1185">Reference proteome</keyword>
<dbReference type="KEGG" id="isc:8054016"/>
<feature type="region of interest" description="Disordered" evidence="1">
    <location>
        <begin position="52"/>
        <end position="74"/>
    </location>
</feature>
<dbReference type="InParanoid" id="B7PNT3"/>
<dbReference type="OrthoDB" id="6489375at2759"/>
<evidence type="ECO:0000256" key="2">
    <source>
        <dbReference type="SAM" id="Phobius"/>
    </source>
</evidence>
<sequence>MGGLKTNFDLAEYLQLMTSLGIFCFSIFFGYLLFLCFECPAFHIQKMIFDKPRPENAPQDKKSIYDNEAEKSRL</sequence>
<protein>
    <submittedName>
        <fullName evidence="3 4">Uncharacterized protein</fullName>
    </submittedName>
</protein>
<evidence type="ECO:0000313" key="3">
    <source>
        <dbReference type="EMBL" id="EEC08255.1"/>
    </source>
</evidence>
<reference evidence="3 5" key="1">
    <citation type="submission" date="2008-03" db="EMBL/GenBank/DDBJ databases">
        <title>Annotation of Ixodes scapularis.</title>
        <authorList>
            <consortium name="Ixodes scapularis Genome Project Consortium"/>
            <person name="Caler E."/>
            <person name="Hannick L.I."/>
            <person name="Bidwell S."/>
            <person name="Joardar V."/>
            <person name="Thiagarajan M."/>
            <person name="Amedeo P."/>
            <person name="Galinsky K.J."/>
            <person name="Schobel S."/>
            <person name="Inman J."/>
            <person name="Hostetler J."/>
            <person name="Miller J."/>
            <person name="Hammond M."/>
            <person name="Megy K."/>
            <person name="Lawson D."/>
            <person name="Kodira C."/>
            <person name="Sutton G."/>
            <person name="Meyer J."/>
            <person name="Hill C.A."/>
            <person name="Birren B."/>
            <person name="Nene V."/>
            <person name="Collins F."/>
            <person name="Alarcon-Chaidez F."/>
            <person name="Wikel S."/>
            <person name="Strausberg R."/>
        </authorList>
    </citation>
    <scope>NUCLEOTIDE SEQUENCE [LARGE SCALE GENOMIC DNA]</scope>
    <source>
        <strain evidence="5">Wikel</strain>
        <strain evidence="3">Wikel colony</strain>
    </source>
</reference>
<dbReference type="HOGENOM" id="CLU_2690583_0_0_1"/>
<dbReference type="Proteomes" id="UP000001555">
    <property type="component" value="Unassembled WGS sequence"/>
</dbReference>
<gene>
    <name evidence="4" type="primary">8054016</name>
    <name evidence="3" type="ORF">IscW_ISCW006046</name>
</gene>